<evidence type="ECO:0000259" key="13">
    <source>
        <dbReference type="SMART" id="SM00965"/>
    </source>
</evidence>
<dbReference type="GO" id="GO:0009279">
    <property type="term" value="C:cell outer membrane"/>
    <property type="evidence" value="ECO:0007669"/>
    <property type="project" value="UniProtKB-SubCell"/>
</dbReference>
<dbReference type="InterPro" id="IPR039426">
    <property type="entry name" value="TonB-dep_rcpt-like"/>
</dbReference>
<feature type="chain" id="PRO_5024354374" evidence="12">
    <location>
        <begin position="18"/>
        <end position="1060"/>
    </location>
</feature>
<keyword evidence="15" id="KW-1185">Reference proteome</keyword>
<name>A0A5K7SDZ6_9BACT</name>
<dbReference type="InterPro" id="IPR011662">
    <property type="entry name" value="Secretin/TonB_short_N"/>
</dbReference>
<evidence type="ECO:0000256" key="2">
    <source>
        <dbReference type="ARBA" id="ARBA00022448"/>
    </source>
</evidence>
<dbReference type="Proteomes" id="UP001193389">
    <property type="component" value="Chromosome"/>
</dbReference>
<dbReference type="PROSITE" id="PS52016">
    <property type="entry name" value="TONB_DEPENDENT_REC_3"/>
    <property type="match status" value="1"/>
</dbReference>
<dbReference type="Pfam" id="PF13715">
    <property type="entry name" value="CarbopepD_reg_2"/>
    <property type="match status" value="1"/>
</dbReference>
<dbReference type="Pfam" id="PF07715">
    <property type="entry name" value="Plug"/>
    <property type="match status" value="1"/>
</dbReference>
<accession>A0A5K7SDZ6</accession>
<keyword evidence="4" id="KW-0410">Iron transport</keyword>
<dbReference type="GO" id="GO:0006826">
    <property type="term" value="P:iron ion transport"/>
    <property type="evidence" value="ECO:0007669"/>
    <property type="project" value="UniProtKB-KW"/>
</dbReference>
<reference evidence="14" key="1">
    <citation type="journal article" date="2020" name="Int. J. Syst. Evol. Microbiol.">
        <title>Aquipluma nitroreducens gen. nov. sp. nov., a novel facultatively anaerobic bacterium isolated from a freshwater lake.</title>
        <authorList>
            <person name="Watanabe M."/>
            <person name="Kojima H."/>
            <person name="Fukui M."/>
        </authorList>
    </citation>
    <scope>NUCLEOTIDE SEQUENCE</scope>
    <source>
        <strain evidence="14">MeG22</strain>
    </source>
</reference>
<dbReference type="KEGG" id="anf:AQPE_3669"/>
<evidence type="ECO:0000256" key="5">
    <source>
        <dbReference type="ARBA" id="ARBA00022692"/>
    </source>
</evidence>
<keyword evidence="9 10" id="KW-0998">Cell outer membrane</keyword>
<evidence type="ECO:0000256" key="1">
    <source>
        <dbReference type="ARBA" id="ARBA00004571"/>
    </source>
</evidence>
<dbReference type="InterPro" id="IPR036942">
    <property type="entry name" value="Beta-barrel_TonB_sf"/>
</dbReference>
<gene>
    <name evidence="14" type="ORF">AQPE_3669</name>
</gene>
<evidence type="ECO:0000256" key="6">
    <source>
        <dbReference type="ARBA" id="ARBA00023004"/>
    </source>
</evidence>
<dbReference type="SUPFAM" id="SSF56935">
    <property type="entry name" value="Porins"/>
    <property type="match status" value="1"/>
</dbReference>
<dbReference type="SUPFAM" id="SSF49464">
    <property type="entry name" value="Carboxypeptidase regulatory domain-like"/>
    <property type="match status" value="1"/>
</dbReference>
<dbReference type="InterPro" id="IPR000531">
    <property type="entry name" value="Beta-barrel_TonB"/>
</dbReference>
<keyword evidence="3 10" id="KW-1134">Transmembrane beta strand</keyword>
<evidence type="ECO:0000256" key="11">
    <source>
        <dbReference type="RuleBase" id="RU003357"/>
    </source>
</evidence>
<dbReference type="RefSeq" id="WP_318347725.1">
    <property type="nucleotide sequence ID" value="NZ_AP018694.1"/>
</dbReference>
<dbReference type="InterPro" id="IPR023996">
    <property type="entry name" value="TonB-dep_OMP_SusC/RagA"/>
</dbReference>
<keyword evidence="2 10" id="KW-0813">Transport</keyword>
<dbReference type="Gene3D" id="2.170.130.10">
    <property type="entry name" value="TonB-dependent receptor, plug domain"/>
    <property type="match status" value="1"/>
</dbReference>
<dbReference type="InterPro" id="IPR008969">
    <property type="entry name" value="CarboxyPept-like_regulatory"/>
</dbReference>
<evidence type="ECO:0000313" key="15">
    <source>
        <dbReference type="Proteomes" id="UP001193389"/>
    </source>
</evidence>
<dbReference type="AlphaFoldDB" id="A0A5K7SDZ6"/>
<organism evidence="14 15">
    <name type="scientific">Aquipluma nitroreducens</name>
    <dbReference type="NCBI Taxonomy" id="2010828"/>
    <lineage>
        <taxon>Bacteria</taxon>
        <taxon>Pseudomonadati</taxon>
        <taxon>Bacteroidota</taxon>
        <taxon>Bacteroidia</taxon>
        <taxon>Marinilabiliales</taxon>
        <taxon>Prolixibacteraceae</taxon>
        <taxon>Aquipluma</taxon>
    </lineage>
</organism>
<feature type="domain" description="Secretin/TonB short N-terminal" evidence="13">
    <location>
        <begin position="49"/>
        <end position="100"/>
    </location>
</feature>
<dbReference type="InterPro" id="IPR037066">
    <property type="entry name" value="Plug_dom_sf"/>
</dbReference>
<keyword evidence="5 10" id="KW-0812">Transmembrane</keyword>
<dbReference type="NCBIfam" id="TIGR04056">
    <property type="entry name" value="OMP_RagA_SusC"/>
    <property type="match status" value="1"/>
</dbReference>
<dbReference type="Pfam" id="PF00593">
    <property type="entry name" value="TonB_dep_Rec_b-barrel"/>
    <property type="match status" value="1"/>
</dbReference>
<evidence type="ECO:0000256" key="10">
    <source>
        <dbReference type="PROSITE-ProRule" id="PRU01360"/>
    </source>
</evidence>
<dbReference type="Gene3D" id="2.60.40.1120">
    <property type="entry name" value="Carboxypeptidase-like, regulatory domain"/>
    <property type="match status" value="1"/>
</dbReference>
<evidence type="ECO:0000256" key="8">
    <source>
        <dbReference type="ARBA" id="ARBA00023136"/>
    </source>
</evidence>
<dbReference type="Gene3D" id="2.40.170.20">
    <property type="entry name" value="TonB-dependent receptor, beta-barrel domain"/>
    <property type="match status" value="1"/>
</dbReference>
<dbReference type="FunFam" id="2.60.40.1120:FF:000003">
    <property type="entry name" value="Outer membrane protein Omp121"/>
    <property type="match status" value="1"/>
</dbReference>
<dbReference type="Pfam" id="PF07660">
    <property type="entry name" value="STN"/>
    <property type="match status" value="1"/>
</dbReference>
<evidence type="ECO:0000256" key="3">
    <source>
        <dbReference type="ARBA" id="ARBA00022452"/>
    </source>
</evidence>
<dbReference type="NCBIfam" id="TIGR04057">
    <property type="entry name" value="SusC_RagA_signa"/>
    <property type="match status" value="1"/>
</dbReference>
<evidence type="ECO:0000313" key="14">
    <source>
        <dbReference type="EMBL" id="BBE19484.1"/>
    </source>
</evidence>
<dbReference type="SMART" id="SM00965">
    <property type="entry name" value="STN"/>
    <property type="match status" value="1"/>
</dbReference>
<keyword evidence="8 10" id="KW-0472">Membrane</keyword>
<evidence type="ECO:0000256" key="7">
    <source>
        <dbReference type="ARBA" id="ARBA00023077"/>
    </source>
</evidence>
<protein>
    <submittedName>
        <fullName evidence="14">SusC, outer membrane protein</fullName>
    </submittedName>
</protein>
<keyword evidence="12" id="KW-0732">Signal</keyword>
<evidence type="ECO:0000256" key="9">
    <source>
        <dbReference type="ARBA" id="ARBA00023237"/>
    </source>
</evidence>
<comment type="similarity">
    <text evidence="10 11">Belongs to the TonB-dependent receptor family.</text>
</comment>
<proteinExistence type="inferred from homology"/>
<dbReference type="EMBL" id="AP018694">
    <property type="protein sequence ID" value="BBE19484.1"/>
    <property type="molecule type" value="Genomic_DNA"/>
</dbReference>
<keyword evidence="4" id="KW-0406">Ion transport</keyword>
<feature type="signal peptide" evidence="12">
    <location>
        <begin position="1"/>
        <end position="17"/>
    </location>
</feature>
<keyword evidence="7 11" id="KW-0798">TonB box</keyword>
<dbReference type="InterPro" id="IPR023997">
    <property type="entry name" value="TonB-dep_OMP_SusC/RagA_CS"/>
</dbReference>
<dbReference type="InterPro" id="IPR012910">
    <property type="entry name" value="Plug_dom"/>
</dbReference>
<keyword evidence="6" id="KW-0408">Iron</keyword>
<sequence length="1060" mass="118653">MKLTTFLLFVLFFQVSAGVFSQNNGRLSLKAEKETLNNILKRIEDQTEFRFMYNANNINVERKIDVNCNSKSITEVLDLLFKGTDVKYRSFNNNYVLYTDAENSAESAQQQKSVSGKVTDTTGAPLPGVSVVIKGTTSGVITDMDGKFTLSKVTSDGILTFSFVGMKTQEIAVADKNTINVTMVEEAIGIDEVVAIGYGSMEKKQVTSSISSLAIKDLPLGVGGSSIATALQGKIGGLVMSGNASPNSGNTFQLRGMASINTSRTPLIVIDGMPGGDIRTLVQEDIQSIDVLKDASAGAIYGTRATGGVILITTKQAKSGALKMSLTSEVLFKKSFGKPDMLSAADYVATYGAAKNNDGYNTDWWDEAMSDNPTSNRHVFTLQGGSEAARMYATVMYDDNRGVLRGDTRKDYSGRINGDFKVLDGWLDISSHLSYRQALRNQNKPSIEGVMRANPTQPVYDPTSTTGWNVITQGDGTEMNNIAEAALTTDEGMDKWFRPDVELKVNIKPIKGLSYRQSGAYENRQWERHFYRSMFSREEIKAGRKGWAQMDFSKTELLNTDGYLSYVNEFGDHSLNVVAGYSYFEQNSDGFSAANGNFTNDLVKYWNLGEGTRLTEGLASMSSSKGITQKLMAYFARASYSYKDTYMATASVRREGSSKFAVNNRWGNFWAASAGWRISNENFLKYVSWVNDLKLRVAYGVTGNEGFSADYAARKYGSDTRWLLPDGTWAMSYGATTNLNKELGWEEKHEWNVGLDYSLFKNRVYGKFDLYRRAIKGLIYSVEVPQPPNTQSSMYKNIGTMENKGWEFEIGGDVVRSGNWHYSTSLNLSHNKTFIGSLWGDQTYINGASVNNWVEYAHRIQENVEVGSYFMYRYAGVSEGRFQIYNKDNNVIFSDEGSVDDRVYQKSYIPTLIAGWSHNLSYKKWDFNMTLTSWIDYDIYNAIELEYGLRNVVQGNMLYDAINKNGHITGRPSPSDYFLYDATFLKIQNLSLGYTLPMKKYTNLMENIRFYFTGNNLYTFTKYPGLNPEIDITGWDAGIEKKGDIYPQTRTFTFGAQFNF</sequence>
<evidence type="ECO:0000256" key="12">
    <source>
        <dbReference type="SAM" id="SignalP"/>
    </source>
</evidence>
<comment type="subcellular location">
    <subcellularLocation>
        <location evidence="1 10">Cell outer membrane</location>
        <topology evidence="1 10">Multi-pass membrane protein</topology>
    </subcellularLocation>
</comment>
<evidence type="ECO:0000256" key="4">
    <source>
        <dbReference type="ARBA" id="ARBA00022496"/>
    </source>
</evidence>